<feature type="compositionally biased region" description="Basic and acidic residues" evidence="2">
    <location>
        <begin position="911"/>
        <end position="948"/>
    </location>
</feature>
<evidence type="ECO:0000256" key="2">
    <source>
        <dbReference type="SAM" id="MobiDB-lite"/>
    </source>
</evidence>
<dbReference type="InterPro" id="IPR006594">
    <property type="entry name" value="LisH"/>
</dbReference>
<dbReference type="AlphaFoldDB" id="A0AAE1A017"/>
<evidence type="ECO:0008006" key="5">
    <source>
        <dbReference type="Google" id="ProtNLM"/>
    </source>
</evidence>
<evidence type="ECO:0000256" key="1">
    <source>
        <dbReference type="SAM" id="Coils"/>
    </source>
</evidence>
<feature type="region of interest" description="Disordered" evidence="2">
    <location>
        <begin position="726"/>
        <end position="1009"/>
    </location>
</feature>
<proteinExistence type="predicted"/>
<keyword evidence="1" id="KW-0175">Coiled coil</keyword>
<feature type="compositionally biased region" description="Polar residues" evidence="2">
    <location>
        <begin position="760"/>
        <end position="778"/>
    </location>
</feature>
<feature type="compositionally biased region" description="Polar residues" evidence="2">
    <location>
        <begin position="740"/>
        <end position="750"/>
    </location>
</feature>
<dbReference type="GO" id="GO:0005813">
    <property type="term" value="C:centrosome"/>
    <property type="evidence" value="ECO:0007669"/>
    <property type="project" value="TreeGrafter"/>
</dbReference>
<organism evidence="3 4">
    <name type="scientific">Elysia crispata</name>
    <name type="common">lettuce slug</name>
    <dbReference type="NCBI Taxonomy" id="231223"/>
    <lineage>
        <taxon>Eukaryota</taxon>
        <taxon>Metazoa</taxon>
        <taxon>Spiralia</taxon>
        <taxon>Lophotrochozoa</taxon>
        <taxon>Mollusca</taxon>
        <taxon>Gastropoda</taxon>
        <taxon>Heterobranchia</taxon>
        <taxon>Euthyneura</taxon>
        <taxon>Panpulmonata</taxon>
        <taxon>Sacoglossa</taxon>
        <taxon>Placobranchoidea</taxon>
        <taxon>Plakobranchidae</taxon>
        <taxon>Elysia</taxon>
    </lineage>
</organism>
<keyword evidence="4" id="KW-1185">Reference proteome</keyword>
<feature type="region of interest" description="Disordered" evidence="2">
    <location>
        <begin position="560"/>
        <end position="622"/>
    </location>
</feature>
<feature type="coiled-coil region" evidence="1">
    <location>
        <begin position="375"/>
        <end position="409"/>
    </location>
</feature>
<feature type="coiled-coil region" evidence="1">
    <location>
        <begin position="231"/>
        <end position="341"/>
    </location>
</feature>
<dbReference type="PANTHER" id="PTHR39063:SF1">
    <property type="entry name" value="OFD1 CENTRIOLE AND CENTRIOLAR SATELLITE PROTEIN"/>
    <property type="match status" value="1"/>
</dbReference>
<feature type="compositionally biased region" description="Polar residues" evidence="2">
    <location>
        <begin position="854"/>
        <end position="878"/>
    </location>
</feature>
<dbReference type="GO" id="GO:0060287">
    <property type="term" value="P:epithelial cilium movement involved in determination of left/right asymmetry"/>
    <property type="evidence" value="ECO:0007669"/>
    <property type="project" value="TreeGrafter"/>
</dbReference>
<dbReference type="InterPro" id="IPR055289">
    <property type="entry name" value="OFD1"/>
</dbReference>
<dbReference type="PANTHER" id="PTHR39063">
    <property type="entry name" value="ORAL-FACIAL-DIGITAL SYNDROME 1 PROTEIN HOMOLOG"/>
    <property type="match status" value="1"/>
</dbReference>
<dbReference type="Proteomes" id="UP001283361">
    <property type="component" value="Unassembled WGS sequence"/>
</dbReference>
<feature type="coiled-coil region" evidence="1">
    <location>
        <begin position="511"/>
        <end position="552"/>
    </location>
</feature>
<feature type="compositionally biased region" description="Polar residues" evidence="2">
    <location>
        <begin position="560"/>
        <end position="569"/>
    </location>
</feature>
<dbReference type="GO" id="GO:0036064">
    <property type="term" value="C:ciliary basal body"/>
    <property type="evidence" value="ECO:0007669"/>
    <property type="project" value="TreeGrafter"/>
</dbReference>
<gene>
    <name evidence="3" type="ORF">RRG08_013001</name>
</gene>
<feature type="compositionally biased region" description="Basic and acidic residues" evidence="2">
    <location>
        <begin position="999"/>
        <end position="1009"/>
    </location>
</feature>
<accession>A0AAE1A017</accession>
<dbReference type="PROSITE" id="PS50896">
    <property type="entry name" value="LISH"/>
    <property type="match status" value="1"/>
</dbReference>
<comment type="caution">
    <text evidence="3">The sequence shown here is derived from an EMBL/GenBank/DDBJ whole genome shotgun (WGS) entry which is preliminary data.</text>
</comment>
<protein>
    <recommendedName>
        <fullName evidence="5">LisH domain-containing protein</fullName>
    </recommendedName>
</protein>
<reference evidence="3" key="1">
    <citation type="journal article" date="2023" name="G3 (Bethesda)">
        <title>A reference genome for the long-term kleptoplast-retaining sea slug Elysia crispata morphotype clarki.</title>
        <authorList>
            <person name="Eastman K.E."/>
            <person name="Pendleton A.L."/>
            <person name="Shaikh M.A."/>
            <person name="Suttiyut T."/>
            <person name="Ogas R."/>
            <person name="Tomko P."/>
            <person name="Gavelis G."/>
            <person name="Widhalm J.R."/>
            <person name="Wisecaver J.H."/>
        </authorList>
    </citation>
    <scope>NUCLEOTIDE SEQUENCE</scope>
    <source>
        <strain evidence="3">ECLA1</strain>
    </source>
</reference>
<dbReference type="GO" id="GO:0005576">
    <property type="term" value="C:extracellular region"/>
    <property type="evidence" value="ECO:0007669"/>
    <property type="project" value="GOC"/>
</dbReference>
<dbReference type="Gene3D" id="1.20.960.40">
    <property type="match status" value="1"/>
</dbReference>
<dbReference type="Pfam" id="PF16045">
    <property type="entry name" value="LisH_2"/>
    <property type="match status" value="1"/>
</dbReference>
<name>A0AAE1A017_9GAST</name>
<feature type="compositionally biased region" description="Low complexity" evidence="2">
    <location>
        <begin position="588"/>
        <end position="597"/>
    </location>
</feature>
<feature type="compositionally biased region" description="Basic and acidic residues" evidence="2">
    <location>
        <begin position="981"/>
        <end position="992"/>
    </location>
</feature>
<sequence>MADRQQAPEYLSADELRNRLYHTLRNRGLVDSIKSQLRNSLVTELQQNVRGPLTLKDLQTPEEGSLLHRASNSLVANHLRSCQYEYSLSVFLPECGLSQDKKFETSDLLKLLNISPQSRLYQRLASHTQQDSKKGFLWQLLSEVSSLHANSINTIGCQTDLIKMGPITPLDEKLSDVDEFYSSRREEFLCTGRAGAEERLLSFQRQLEDRYNTQLKMELARMRDAEISTIKMNEKENARKATEQARRELERAYKDKYDALVNRERNASERLQQQTEIQERETFAQRQTILEEIEAVRQREAEVKREAEVNEREKKLAEKRVKDKEEDLRRRELEVKQKENSFEQRLQNEMAQFKLDQQARYIERVQNVEVREATLKEQERIVSDEKARLQQVKDELRDKRHRVNELETQISEVRYSEVNANKNNEYLNAKLRDMSDYKTLKEQVVLYRNELETVRTRLAEVLSMNERERGRQEELLRELRRPSPESLMLHRDLERCKEELRQEQTLFGQQKQLLEARLKEELDRNRDLVQRFEEQNLQMREMNREVIDLRQSLHMTTKALNNEVYGNQNDGEEGDMNESRQSGGTGTPGPSLGKPSPASGCLRQHSSARPGMRKGGRNVGPGLRLDFDSKDVYHDVDSDFVSVSQGRDGLLFEDDEMSSADSADIIAQAKYRLRSLDKEAHNLERAYHDFHCRVTNVNALTNEEPVQHKGHEKKTLQGSRQLSHNLDMESPRQSPIPFENQLNPMSSTPYKQDKRKPQEFNESFTELATQSGRFQPSTEVPDIPSHGAATTFPESAGDVRKVKTRSITMDDLERRPGSPEIMVVAGSVSSDEGNKPQKAGARTSGTPEGAKSMPTPTVSQPTSQQLPTASPVSATQFSLDAAWKTQLQEEEEKEKEARRRQREMEEELEREEARKREEEERERQRREEEEAARAREEAEKANEDKIDPVMKQYMAMVQQQKEQEKQQSAQKAASGQRSRTHSRDRTPSHSETEDLSIGVDDRSEQDADW</sequence>
<evidence type="ECO:0000313" key="3">
    <source>
        <dbReference type="EMBL" id="KAK3778730.1"/>
    </source>
</evidence>
<dbReference type="EMBL" id="JAWDGP010002895">
    <property type="protein sequence ID" value="KAK3778730.1"/>
    <property type="molecule type" value="Genomic_DNA"/>
</dbReference>
<evidence type="ECO:0000313" key="4">
    <source>
        <dbReference type="Proteomes" id="UP001283361"/>
    </source>
</evidence>
<dbReference type="SMART" id="SM00667">
    <property type="entry name" value="LisH"/>
    <property type="match status" value="1"/>
</dbReference>